<feature type="domain" description="Cytochrome b561 bacterial/Ni-hydrogenase" evidence="7">
    <location>
        <begin position="8"/>
        <end position="177"/>
    </location>
</feature>
<evidence type="ECO:0000313" key="9">
    <source>
        <dbReference type="Proteomes" id="UP001501600"/>
    </source>
</evidence>
<dbReference type="EMBL" id="BAABLF010000008">
    <property type="protein sequence ID" value="GAA5190667.1"/>
    <property type="molecule type" value="Genomic_DNA"/>
</dbReference>
<dbReference type="Gene3D" id="1.20.950.20">
    <property type="entry name" value="Transmembrane di-heme cytochromes, Chain C"/>
    <property type="match status" value="1"/>
</dbReference>
<feature type="transmembrane region" description="Helical" evidence="6">
    <location>
        <begin position="152"/>
        <end position="172"/>
    </location>
</feature>
<keyword evidence="4 6" id="KW-1133">Transmembrane helix</keyword>
<dbReference type="SUPFAM" id="SSF81342">
    <property type="entry name" value="Transmembrane di-heme cytochromes"/>
    <property type="match status" value="1"/>
</dbReference>
<sequence>MSLPITPYPNWAKLLHLGLAVFGIAAYATGELAEGGPSAFGYLLHAYLGLSLGAVMLTRFFVGLGTRNPLAFRTWRPLSRAQRQRTAEDIRTLFRGKLPERDHHNGLAGVVQAAGLILFFWMSLTGTALFLLGDSAPFVGELHEVGESLIPLYLGLHVGAVVLHALAGDPVWKRMFSSR</sequence>
<name>A0ABP9S5J9_9GAMM</name>
<evidence type="ECO:0000259" key="7">
    <source>
        <dbReference type="Pfam" id="PF01292"/>
    </source>
</evidence>
<evidence type="ECO:0000256" key="5">
    <source>
        <dbReference type="ARBA" id="ARBA00023136"/>
    </source>
</evidence>
<comment type="subcellular location">
    <subcellularLocation>
        <location evidence="1">Cell membrane</location>
        <topology evidence="1">Multi-pass membrane protein</topology>
    </subcellularLocation>
</comment>
<keyword evidence="2" id="KW-1003">Cell membrane</keyword>
<evidence type="ECO:0000256" key="6">
    <source>
        <dbReference type="SAM" id="Phobius"/>
    </source>
</evidence>
<organism evidence="8 9">
    <name type="scientific">Ferrimonas gelatinilytica</name>
    <dbReference type="NCBI Taxonomy" id="1255257"/>
    <lineage>
        <taxon>Bacteria</taxon>
        <taxon>Pseudomonadati</taxon>
        <taxon>Pseudomonadota</taxon>
        <taxon>Gammaproteobacteria</taxon>
        <taxon>Alteromonadales</taxon>
        <taxon>Ferrimonadaceae</taxon>
        <taxon>Ferrimonas</taxon>
    </lineage>
</organism>
<gene>
    <name evidence="8" type="ORF">GCM10025772_15860</name>
</gene>
<evidence type="ECO:0000256" key="1">
    <source>
        <dbReference type="ARBA" id="ARBA00004651"/>
    </source>
</evidence>
<proteinExistence type="predicted"/>
<comment type="caution">
    <text evidence="8">The sequence shown here is derived from an EMBL/GenBank/DDBJ whole genome shotgun (WGS) entry which is preliminary data.</text>
</comment>
<evidence type="ECO:0000256" key="4">
    <source>
        <dbReference type="ARBA" id="ARBA00022989"/>
    </source>
</evidence>
<dbReference type="Proteomes" id="UP001501600">
    <property type="component" value="Unassembled WGS sequence"/>
</dbReference>
<dbReference type="Pfam" id="PF01292">
    <property type="entry name" value="Ni_hydr_CYTB"/>
    <property type="match status" value="1"/>
</dbReference>
<keyword evidence="3 6" id="KW-0812">Transmembrane</keyword>
<keyword evidence="9" id="KW-1185">Reference proteome</keyword>
<dbReference type="InterPro" id="IPR016174">
    <property type="entry name" value="Di-haem_cyt_TM"/>
</dbReference>
<evidence type="ECO:0000313" key="8">
    <source>
        <dbReference type="EMBL" id="GAA5190667.1"/>
    </source>
</evidence>
<reference evidence="9" key="1">
    <citation type="journal article" date="2019" name="Int. J. Syst. Evol. Microbiol.">
        <title>The Global Catalogue of Microorganisms (GCM) 10K type strain sequencing project: providing services to taxonomists for standard genome sequencing and annotation.</title>
        <authorList>
            <consortium name="The Broad Institute Genomics Platform"/>
            <consortium name="The Broad Institute Genome Sequencing Center for Infectious Disease"/>
            <person name="Wu L."/>
            <person name="Ma J."/>
        </authorList>
    </citation>
    <scope>NUCLEOTIDE SEQUENCE [LARGE SCALE GENOMIC DNA]</scope>
    <source>
        <strain evidence="9">JCM 18720</strain>
    </source>
</reference>
<evidence type="ECO:0000256" key="2">
    <source>
        <dbReference type="ARBA" id="ARBA00022475"/>
    </source>
</evidence>
<feature type="transmembrane region" description="Helical" evidence="6">
    <location>
        <begin position="107"/>
        <end position="132"/>
    </location>
</feature>
<dbReference type="RefSeq" id="WP_345316516.1">
    <property type="nucleotide sequence ID" value="NZ_BAABLF010000008.1"/>
</dbReference>
<accession>A0ABP9S5J9</accession>
<keyword evidence="5 6" id="KW-0472">Membrane</keyword>
<protein>
    <recommendedName>
        <fullName evidence="7">Cytochrome b561 bacterial/Ni-hydrogenase domain-containing protein</fullName>
    </recommendedName>
</protein>
<feature type="transmembrane region" description="Helical" evidence="6">
    <location>
        <begin position="40"/>
        <end position="62"/>
    </location>
</feature>
<evidence type="ECO:0000256" key="3">
    <source>
        <dbReference type="ARBA" id="ARBA00022692"/>
    </source>
</evidence>
<dbReference type="InterPro" id="IPR011577">
    <property type="entry name" value="Cyt_b561_bac/Ni-Hgenase"/>
</dbReference>